<dbReference type="EMBL" id="NSJE01000059">
    <property type="protein sequence ID" value="PAT39052.1"/>
    <property type="molecule type" value="Genomic_DNA"/>
</dbReference>
<reference evidence="3 4" key="1">
    <citation type="submission" date="2017-08" db="EMBL/GenBank/DDBJ databases">
        <title>WGS of Clinical strains of the CDC Group NO-1 linked to zoonotic infections in humans.</title>
        <authorList>
            <person name="Bernier A.-M."/>
            <person name="Bernard K."/>
        </authorList>
    </citation>
    <scope>NUCLEOTIDE SEQUENCE [LARGE SCALE GENOMIC DNA]</scope>
    <source>
        <strain evidence="3 4">NML120219</strain>
    </source>
</reference>
<dbReference type="Proteomes" id="UP000218439">
    <property type="component" value="Unassembled WGS sequence"/>
</dbReference>
<dbReference type="RefSeq" id="WP_095553023.1">
    <property type="nucleotide sequence ID" value="NZ_NSJE01000059.1"/>
</dbReference>
<dbReference type="AlphaFoldDB" id="A0A2A2AMW1"/>
<evidence type="ECO:0000259" key="2">
    <source>
        <dbReference type="Pfam" id="PF25023"/>
    </source>
</evidence>
<dbReference type="NCBIfam" id="TIGR03696">
    <property type="entry name" value="Rhs_assc_core"/>
    <property type="match status" value="1"/>
</dbReference>
<feature type="domain" description="Teneurin-like YD-shell" evidence="2">
    <location>
        <begin position="9"/>
        <end position="162"/>
    </location>
</feature>
<dbReference type="PANTHER" id="PTHR32305:SF15">
    <property type="entry name" value="PROTEIN RHSA-RELATED"/>
    <property type="match status" value="1"/>
</dbReference>
<keyword evidence="1" id="KW-0677">Repeat</keyword>
<protein>
    <recommendedName>
        <fullName evidence="2">Teneurin-like YD-shell domain-containing protein</fullName>
    </recommendedName>
</protein>
<dbReference type="InterPro" id="IPR022385">
    <property type="entry name" value="Rhs_assc_core"/>
</dbReference>
<dbReference type="InterPro" id="IPR056823">
    <property type="entry name" value="TEN-like_YD-shell"/>
</dbReference>
<dbReference type="PANTHER" id="PTHR32305">
    <property type="match status" value="1"/>
</dbReference>
<dbReference type="PRINTS" id="PR00394">
    <property type="entry name" value="RHSPROTEIN"/>
</dbReference>
<gene>
    <name evidence="3" type="ORF">CK621_14980</name>
</gene>
<evidence type="ECO:0000313" key="3">
    <source>
        <dbReference type="EMBL" id="PAT39052.1"/>
    </source>
</evidence>
<dbReference type="InterPro" id="IPR050708">
    <property type="entry name" value="T6SS_VgrG/RHS"/>
</dbReference>
<accession>A0A2A2AMW1</accession>
<sequence length="276" mass="30857">MLFPIKCLRYHYDPKGRRIAKTTGQGSGQTTTWYVYAEEGLIAEINEQGQTQKSYGWEPDSPWGTKILWQADHGSGNTTTNAKTYHYIHSDHLGTPQIATDKNGNQTWAQVSEAFGKATISANASTEINIRFPGQYYDKETGTHYNFHRDYDPSTGRYLQSDPIGLDGGINLFNYLESNPIISFDSRGLSGECSWWRKIVGWCDPTKLPKKICDKVCSELVDSCKRALGPQCYLAGTPCLYPCEKMGAECEERKRQECNTNACLPPGFDNEGGGYA</sequence>
<dbReference type="Pfam" id="PF25023">
    <property type="entry name" value="TEN_YD-shell"/>
    <property type="match status" value="1"/>
</dbReference>
<proteinExistence type="predicted"/>
<comment type="caution">
    <text evidence="3">The sequence shown here is derived from an EMBL/GenBank/DDBJ whole genome shotgun (WGS) entry which is preliminary data.</text>
</comment>
<dbReference type="Gene3D" id="2.180.10.10">
    <property type="entry name" value="RHS repeat-associated core"/>
    <property type="match status" value="1"/>
</dbReference>
<organism evidence="3 4">
    <name type="scientific">Vandammella animalimorsus</name>
    <dbReference type="NCBI Taxonomy" id="2029117"/>
    <lineage>
        <taxon>Bacteria</taxon>
        <taxon>Pseudomonadati</taxon>
        <taxon>Pseudomonadota</taxon>
        <taxon>Betaproteobacteria</taxon>
        <taxon>Burkholderiales</taxon>
        <taxon>Comamonadaceae</taxon>
        <taxon>Vandammella</taxon>
    </lineage>
</organism>
<evidence type="ECO:0000256" key="1">
    <source>
        <dbReference type="ARBA" id="ARBA00022737"/>
    </source>
</evidence>
<name>A0A2A2AMW1_9BURK</name>
<evidence type="ECO:0000313" key="4">
    <source>
        <dbReference type="Proteomes" id="UP000218439"/>
    </source>
</evidence>